<keyword evidence="3" id="KW-0813">Transport</keyword>
<keyword evidence="9" id="KW-0406">Ion transport</keyword>
<keyword evidence="6" id="KW-0547">Nucleotide-binding</keyword>
<reference evidence="17 18" key="1">
    <citation type="submission" date="2015-09" db="EMBL/GenBank/DDBJ databases">
        <authorList>
            <consortium name="Pathogen Informatics"/>
        </authorList>
    </citation>
    <scope>NUCLEOTIDE SEQUENCE [LARGE SCALE GENOMIC DNA]</scope>
    <source>
        <strain evidence="17 18">2789STDY5834939</strain>
    </source>
</reference>
<dbReference type="OrthoDB" id="9806285at2"/>
<evidence type="ECO:0000313" key="17">
    <source>
        <dbReference type="EMBL" id="CUP74948.1"/>
    </source>
</evidence>
<dbReference type="PANTHER" id="PTHR43297">
    <property type="entry name" value="OLIGOPEPTIDE TRANSPORT ATP-BINDING PROTEIN APPD"/>
    <property type="match status" value="1"/>
</dbReference>
<dbReference type="InterPro" id="IPR027417">
    <property type="entry name" value="P-loop_NTPase"/>
</dbReference>
<keyword evidence="5" id="KW-0533">Nickel</keyword>
<name>A0A174QVN4_9FIRM</name>
<comment type="subcellular location">
    <subcellularLocation>
        <location evidence="1">Cell membrane</location>
        <topology evidence="1">Peripheral membrane protein</topology>
    </subcellularLocation>
</comment>
<dbReference type="GO" id="GO:0005886">
    <property type="term" value="C:plasma membrane"/>
    <property type="evidence" value="ECO:0007669"/>
    <property type="project" value="UniProtKB-SubCell"/>
</dbReference>
<proteinExistence type="inferred from homology"/>
<evidence type="ECO:0000256" key="12">
    <source>
        <dbReference type="ARBA" id="ARBA00038669"/>
    </source>
</evidence>
<evidence type="ECO:0000256" key="11">
    <source>
        <dbReference type="ARBA" id="ARBA00023136"/>
    </source>
</evidence>
<dbReference type="GO" id="GO:0016887">
    <property type="term" value="F:ATP hydrolysis activity"/>
    <property type="evidence" value="ECO:0007669"/>
    <property type="project" value="InterPro"/>
</dbReference>
<dbReference type="InterPro" id="IPR003593">
    <property type="entry name" value="AAA+_ATPase"/>
</dbReference>
<keyword evidence="10" id="KW-0921">Nickel transport</keyword>
<evidence type="ECO:0000256" key="9">
    <source>
        <dbReference type="ARBA" id="ARBA00023065"/>
    </source>
</evidence>
<dbReference type="AlphaFoldDB" id="A0A174QVN4"/>
<dbReference type="InterPro" id="IPR050388">
    <property type="entry name" value="ABC_Ni/Peptide_Import"/>
</dbReference>
<keyword evidence="7 17" id="KW-0067">ATP-binding</keyword>
<gene>
    <name evidence="17" type="primary">gsiA_8</name>
    <name evidence="17" type="ORF">ERS852551_01811</name>
</gene>
<dbReference type="RefSeq" id="WP_024730604.1">
    <property type="nucleotide sequence ID" value="NZ_CABIWA010000013.1"/>
</dbReference>
<evidence type="ECO:0000256" key="15">
    <source>
        <dbReference type="ARBA" id="ARBA00048610"/>
    </source>
</evidence>
<accession>A0A174QVN4</accession>
<dbReference type="PROSITE" id="PS50893">
    <property type="entry name" value="ABC_TRANSPORTER_2"/>
    <property type="match status" value="1"/>
</dbReference>
<dbReference type="EC" id="7.2.2.11" evidence="13"/>
<feature type="domain" description="ABC transporter" evidence="16">
    <location>
        <begin position="7"/>
        <end position="253"/>
    </location>
</feature>
<evidence type="ECO:0000256" key="14">
    <source>
        <dbReference type="ARBA" id="ARBA00044143"/>
    </source>
</evidence>
<dbReference type="Gene3D" id="3.40.50.300">
    <property type="entry name" value="P-loop containing nucleotide triphosphate hydrolases"/>
    <property type="match status" value="1"/>
</dbReference>
<evidence type="ECO:0000256" key="6">
    <source>
        <dbReference type="ARBA" id="ARBA00022741"/>
    </source>
</evidence>
<evidence type="ECO:0000256" key="5">
    <source>
        <dbReference type="ARBA" id="ARBA00022596"/>
    </source>
</evidence>
<dbReference type="SMART" id="SM00382">
    <property type="entry name" value="AAA"/>
    <property type="match status" value="1"/>
</dbReference>
<evidence type="ECO:0000256" key="2">
    <source>
        <dbReference type="ARBA" id="ARBA00005417"/>
    </source>
</evidence>
<evidence type="ECO:0000256" key="1">
    <source>
        <dbReference type="ARBA" id="ARBA00004202"/>
    </source>
</evidence>
<evidence type="ECO:0000256" key="8">
    <source>
        <dbReference type="ARBA" id="ARBA00022967"/>
    </source>
</evidence>
<protein>
    <recommendedName>
        <fullName evidence="14">Nickel import system ATP-binding protein NikD</fullName>
        <ecNumber evidence="13">7.2.2.11</ecNumber>
    </recommendedName>
</protein>
<dbReference type="InterPro" id="IPR003439">
    <property type="entry name" value="ABC_transporter-like_ATP-bd"/>
</dbReference>
<dbReference type="Pfam" id="PF00005">
    <property type="entry name" value="ABC_tran"/>
    <property type="match status" value="1"/>
</dbReference>
<dbReference type="PANTHER" id="PTHR43297:SF13">
    <property type="entry name" value="NICKEL ABC TRANSPORTER, ATP-BINDING PROTEIN"/>
    <property type="match status" value="1"/>
</dbReference>
<comment type="catalytic activity">
    <reaction evidence="15">
        <text>Ni(2+)(out) + ATP + H2O = Ni(2+)(in) + ADP + phosphate + H(+)</text>
        <dbReference type="Rhea" id="RHEA:15557"/>
        <dbReference type="ChEBI" id="CHEBI:15377"/>
        <dbReference type="ChEBI" id="CHEBI:15378"/>
        <dbReference type="ChEBI" id="CHEBI:30616"/>
        <dbReference type="ChEBI" id="CHEBI:43474"/>
        <dbReference type="ChEBI" id="CHEBI:49786"/>
        <dbReference type="ChEBI" id="CHEBI:456216"/>
        <dbReference type="EC" id="7.2.2.11"/>
    </reaction>
    <physiologicalReaction direction="left-to-right" evidence="15">
        <dbReference type="Rhea" id="RHEA:15558"/>
    </physiologicalReaction>
</comment>
<dbReference type="NCBIfam" id="TIGR01727">
    <property type="entry name" value="oligo_HPY"/>
    <property type="match status" value="1"/>
</dbReference>
<dbReference type="Pfam" id="PF08352">
    <property type="entry name" value="oligo_HPY"/>
    <property type="match status" value="1"/>
</dbReference>
<keyword evidence="8" id="KW-1278">Translocase</keyword>
<evidence type="ECO:0000259" key="16">
    <source>
        <dbReference type="PROSITE" id="PS50893"/>
    </source>
</evidence>
<dbReference type="Proteomes" id="UP000095765">
    <property type="component" value="Unassembled WGS sequence"/>
</dbReference>
<keyword evidence="4" id="KW-1003">Cell membrane</keyword>
<keyword evidence="11" id="KW-0472">Membrane</keyword>
<dbReference type="GO" id="GO:0015833">
    <property type="term" value="P:peptide transport"/>
    <property type="evidence" value="ECO:0007669"/>
    <property type="project" value="InterPro"/>
</dbReference>
<evidence type="ECO:0000256" key="4">
    <source>
        <dbReference type="ARBA" id="ARBA00022475"/>
    </source>
</evidence>
<evidence type="ECO:0000256" key="7">
    <source>
        <dbReference type="ARBA" id="ARBA00022840"/>
    </source>
</evidence>
<keyword evidence="17" id="KW-0378">Hydrolase</keyword>
<dbReference type="InterPro" id="IPR013563">
    <property type="entry name" value="Oligopep_ABC_C"/>
</dbReference>
<dbReference type="SUPFAM" id="SSF52540">
    <property type="entry name" value="P-loop containing nucleoside triphosphate hydrolases"/>
    <property type="match status" value="1"/>
</dbReference>
<comment type="similarity">
    <text evidence="2">Belongs to the ABC transporter superfamily.</text>
</comment>
<organism evidence="17 18">
    <name type="scientific">Anaerotruncus colihominis</name>
    <dbReference type="NCBI Taxonomy" id="169435"/>
    <lineage>
        <taxon>Bacteria</taxon>
        <taxon>Bacillati</taxon>
        <taxon>Bacillota</taxon>
        <taxon>Clostridia</taxon>
        <taxon>Eubacteriales</taxon>
        <taxon>Oscillospiraceae</taxon>
        <taxon>Anaerotruncus</taxon>
    </lineage>
</organism>
<evidence type="ECO:0000256" key="13">
    <source>
        <dbReference type="ARBA" id="ARBA00039098"/>
    </source>
</evidence>
<dbReference type="EMBL" id="CZBE01000011">
    <property type="protein sequence ID" value="CUP74948.1"/>
    <property type="molecule type" value="Genomic_DNA"/>
</dbReference>
<dbReference type="GO" id="GO:0015413">
    <property type="term" value="F:ABC-type nickel transporter activity"/>
    <property type="evidence" value="ECO:0007669"/>
    <property type="project" value="UniProtKB-EC"/>
</dbReference>
<comment type="subunit">
    <text evidence="12">The complex is composed of two ATP-binding proteins (NikD and NikE), two transmembrane proteins (NikB and NikC) and a solute-binding protein (NikA).</text>
</comment>
<evidence type="ECO:0000313" key="18">
    <source>
        <dbReference type="Proteomes" id="UP000095765"/>
    </source>
</evidence>
<evidence type="ECO:0000256" key="3">
    <source>
        <dbReference type="ARBA" id="ARBA00022448"/>
    </source>
</evidence>
<dbReference type="GO" id="GO:0005524">
    <property type="term" value="F:ATP binding"/>
    <property type="evidence" value="ECO:0007669"/>
    <property type="project" value="UniProtKB-KW"/>
</dbReference>
<evidence type="ECO:0000256" key="10">
    <source>
        <dbReference type="ARBA" id="ARBA00023112"/>
    </source>
</evidence>
<sequence>MGSDILINRLTVAFGAGSDAAAVKNVTTRFFSGQVTGLIGESGSGKSVLGMSILRLLPSSARLSGAIEFDGENLLSLSAREMQALRGSRIGLIPQSPGDSLDKVLRIRVQLEEALLAHSGQGRKEARRRAVELLKAFHFEDVNRVMQSYPFQLSGGMQQRVVSAMGLSCGPEWLIADEPTKGLDAVLREQVYSLLDDIAQNHIKSMIIITHDLSLAARVCHRLLVMYQGRVVEEGPAGEVLASPLHPYTAGLLAAMPSRGMNPLPPPDPSVPATGCPFAARCTQRLDRCTGTVPPMRAQSGRKARCYLHADG</sequence>
<dbReference type="GeneID" id="72462395"/>
<dbReference type="CDD" id="cd03257">
    <property type="entry name" value="ABC_NikE_OppD_transporters"/>
    <property type="match status" value="1"/>
</dbReference>